<evidence type="ECO:0000259" key="5">
    <source>
        <dbReference type="SMART" id="SM00906"/>
    </source>
</evidence>
<dbReference type="PANTHER" id="PTHR47424">
    <property type="entry name" value="REGULATORY PROTEIN GAL4"/>
    <property type="match status" value="1"/>
</dbReference>
<name>A0AAD6C926_9EURO</name>
<accession>A0AAD6C926</accession>
<evidence type="ECO:0000256" key="4">
    <source>
        <dbReference type="ARBA" id="ARBA00023242"/>
    </source>
</evidence>
<dbReference type="Pfam" id="PF04082">
    <property type="entry name" value="Fungal_trans"/>
    <property type="match status" value="1"/>
</dbReference>
<keyword evidence="7" id="KW-1185">Reference proteome</keyword>
<organism evidence="6 7">
    <name type="scientific">Penicillium daleae</name>
    <dbReference type="NCBI Taxonomy" id="63821"/>
    <lineage>
        <taxon>Eukaryota</taxon>
        <taxon>Fungi</taxon>
        <taxon>Dikarya</taxon>
        <taxon>Ascomycota</taxon>
        <taxon>Pezizomycotina</taxon>
        <taxon>Eurotiomycetes</taxon>
        <taxon>Eurotiomycetidae</taxon>
        <taxon>Eurotiales</taxon>
        <taxon>Aspergillaceae</taxon>
        <taxon>Penicillium</taxon>
    </lineage>
</organism>
<sequence length="648" mass="71888">MKCTGESPCKACQSTGRTCVYPSASEEKITISRATYHDLQANENFLRACLSALVPSTQERTELMRRVRNTQATTTSQACNSGTKVDFDPQAPYLEELADGGRFLADPDGQRRFIGNASGAAFLDQLREFSSTVLPLVCGKNGTLRHSQIQDSFSNLLGRYQTHDSRPLHLPIVDPYYLPPIEETQRCLSLLSSTMLGADEVSIFYWGPLIDVMAQVYSKHAAKESAEYRIQLGTLNAALALAAQQSPSRALDSETGDTYFAHARFLLGPPLESATRMHIPCLAMMGYYLLGANRRDAAYSYIRLAGHIAVTYGYHQNWITSETEKREFWTIYALDRFLSCLLGRPSMISDDDISVDLPREVQGLPAASGLTLHVNLGRILGRAVEKIYGFGGRGSRHPGLSHMHHFLDELDHWRSQVHPSLGIDRCLGAEAPRDLLTLHMASNQARILVTRQLMFSAVRQNVARTFLPKSARFEPPDQYLLKICTEAASENVKLTDRLFEIVSSGLSAFGMIDYHNAFNAAIILELGCLCRPSGTSMNASPQIGHVLDALQHAAFNGNDFARDCSTVLADFRQLCERLMQEMSRRISTNTNLPPLAPSAEISCDMSTGSFEITTSPMMGFTLDECLSPGLDFDRVLEEFNHWLEDGPF</sequence>
<dbReference type="InterPro" id="IPR051127">
    <property type="entry name" value="Fungal_SecMet_Regulators"/>
</dbReference>
<feature type="domain" description="Xylanolytic transcriptional activator regulatory" evidence="5">
    <location>
        <begin position="298"/>
        <end position="364"/>
    </location>
</feature>
<keyword evidence="1" id="KW-0805">Transcription regulation</keyword>
<evidence type="ECO:0000313" key="7">
    <source>
        <dbReference type="Proteomes" id="UP001213681"/>
    </source>
</evidence>
<dbReference type="GO" id="GO:0006351">
    <property type="term" value="P:DNA-templated transcription"/>
    <property type="evidence" value="ECO:0007669"/>
    <property type="project" value="InterPro"/>
</dbReference>
<dbReference type="SMART" id="SM00906">
    <property type="entry name" value="Fungal_trans"/>
    <property type="match status" value="1"/>
</dbReference>
<dbReference type="Gene3D" id="4.10.240.10">
    <property type="entry name" value="Zn(2)-C6 fungal-type DNA-binding domain"/>
    <property type="match status" value="1"/>
</dbReference>
<dbReference type="GO" id="GO:0000981">
    <property type="term" value="F:DNA-binding transcription factor activity, RNA polymerase II-specific"/>
    <property type="evidence" value="ECO:0007669"/>
    <property type="project" value="InterPro"/>
</dbReference>
<reference evidence="6" key="1">
    <citation type="submission" date="2022-12" db="EMBL/GenBank/DDBJ databases">
        <authorList>
            <person name="Petersen C."/>
        </authorList>
    </citation>
    <scope>NUCLEOTIDE SEQUENCE</scope>
    <source>
        <strain evidence="6">IBT 16125</strain>
    </source>
</reference>
<evidence type="ECO:0000256" key="2">
    <source>
        <dbReference type="ARBA" id="ARBA00023125"/>
    </source>
</evidence>
<dbReference type="CDD" id="cd12148">
    <property type="entry name" value="fungal_TF_MHR"/>
    <property type="match status" value="1"/>
</dbReference>
<dbReference type="Proteomes" id="UP001213681">
    <property type="component" value="Unassembled WGS sequence"/>
</dbReference>
<dbReference type="InterPro" id="IPR007219">
    <property type="entry name" value="XnlR_reg_dom"/>
</dbReference>
<keyword evidence="3" id="KW-0804">Transcription</keyword>
<evidence type="ECO:0000256" key="3">
    <source>
        <dbReference type="ARBA" id="ARBA00023163"/>
    </source>
</evidence>
<dbReference type="InterPro" id="IPR036864">
    <property type="entry name" value="Zn2-C6_fun-type_DNA-bd_sf"/>
</dbReference>
<reference evidence="6" key="2">
    <citation type="journal article" date="2023" name="IMA Fungus">
        <title>Comparative genomic study of the Penicillium genus elucidates a diverse pangenome and 15 lateral gene transfer events.</title>
        <authorList>
            <person name="Petersen C."/>
            <person name="Sorensen T."/>
            <person name="Nielsen M.R."/>
            <person name="Sondergaard T.E."/>
            <person name="Sorensen J.L."/>
            <person name="Fitzpatrick D.A."/>
            <person name="Frisvad J.C."/>
            <person name="Nielsen K.L."/>
        </authorList>
    </citation>
    <scope>NUCLEOTIDE SEQUENCE</scope>
    <source>
        <strain evidence="6">IBT 16125</strain>
    </source>
</reference>
<protein>
    <recommendedName>
        <fullName evidence="5">Xylanolytic transcriptional activator regulatory domain-containing protein</fullName>
    </recommendedName>
</protein>
<comment type="caution">
    <text evidence="6">The sequence shown here is derived from an EMBL/GenBank/DDBJ whole genome shotgun (WGS) entry which is preliminary data.</text>
</comment>
<dbReference type="AlphaFoldDB" id="A0AAD6C926"/>
<evidence type="ECO:0000256" key="1">
    <source>
        <dbReference type="ARBA" id="ARBA00023015"/>
    </source>
</evidence>
<dbReference type="RefSeq" id="XP_056767831.1">
    <property type="nucleotide sequence ID" value="XM_056909213.1"/>
</dbReference>
<dbReference type="GeneID" id="81599456"/>
<keyword evidence="2" id="KW-0238">DNA-binding</keyword>
<evidence type="ECO:0000313" key="6">
    <source>
        <dbReference type="EMBL" id="KAJ5454875.1"/>
    </source>
</evidence>
<dbReference type="EMBL" id="JAPVEA010000005">
    <property type="protein sequence ID" value="KAJ5454875.1"/>
    <property type="molecule type" value="Genomic_DNA"/>
</dbReference>
<dbReference type="GO" id="GO:0008270">
    <property type="term" value="F:zinc ion binding"/>
    <property type="evidence" value="ECO:0007669"/>
    <property type="project" value="InterPro"/>
</dbReference>
<dbReference type="PANTHER" id="PTHR47424:SF6">
    <property type="entry name" value="PROLINE UTILIZATION TRANS-ACTIVATOR"/>
    <property type="match status" value="1"/>
</dbReference>
<proteinExistence type="predicted"/>
<keyword evidence="4" id="KW-0539">Nucleus</keyword>
<gene>
    <name evidence="6" type="ORF">N7458_005831</name>
</gene>
<dbReference type="GO" id="GO:0003677">
    <property type="term" value="F:DNA binding"/>
    <property type="evidence" value="ECO:0007669"/>
    <property type="project" value="UniProtKB-KW"/>
</dbReference>